<dbReference type="GO" id="GO:0005886">
    <property type="term" value="C:plasma membrane"/>
    <property type="evidence" value="ECO:0007669"/>
    <property type="project" value="TreeGrafter"/>
</dbReference>
<evidence type="ECO:0000313" key="3">
    <source>
        <dbReference type="EnsemblMetazoa" id="GAUT005777-PA"/>
    </source>
</evidence>
<dbReference type="InterPro" id="IPR027483">
    <property type="entry name" value="PInositol-4-P-4/5-kinase_C_sf"/>
</dbReference>
<keyword evidence="4" id="KW-1185">Reference proteome</keyword>
<dbReference type="AlphaFoldDB" id="A0A1A9UI99"/>
<keyword evidence="1" id="KW-0547">Nucleotide-binding</keyword>
<dbReference type="PANTHER" id="PTHR23086:SF8">
    <property type="entry name" value="PHOSPHATIDYLINOSITOL 5-PHOSPHATE 4-KINASE, ISOFORM A"/>
    <property type="match status" value="1"/>
</dbReference>
<dbReference type="SUPFAM" id="SSF56104">
    <property type="entry name" value="SAICAR synthase-like"/>
    <property type="match status" value="1"/>
</dbReference>
<dbReference type="GO" id="GO:0016308">
    <property type="term" value="F:1-phosphatidylinositol-4-phosphate 5-kinase activity"/>
    <property type="evidence" value="ECO:0007669"/>
    <property type="project" value="TreeGrafter"/>
</dbReference>
<dbReference type="PANTHER" id="PTHR23086">
    <property type="entry name" value="PHOSPHATIDYLINOSITOL-4-PHOSPHATE 5-KINASE"/>
    <property type="match status" value="1"/>
</dbReference>
<dbReference type="Gene3D" id="3.30.810.10">
    <property type="entry name" value="2-Layer Sandwich"/>
    <property type="match status" value="1"/>
</dbReference>
<keyword evidence="1" id="KW-0418">Kinase</keyword>
<evidence type="ECO:0000259" key="2">
    <source>
        <dbReference type="PROSITE" id="PS51455"/>
    </source>
</evidence>
<evidence type="ECO:0000313" key="4">
    <source>
        <dbReference type="Proteomes" id="UP000078200"/>
    </source>
</evidence>
<reference evidence="3" key="1">
    <citation type="submission" date="2020-05" db="UniProtKB">
        <authorList>
            <consortium name="EnsemblMetazoa"/>
        </authorList>
    </citation>
    <scope>IDENTIFICATION</scope>
    <source>
        <strain evidence="3">TTRI</strain>
    </source>
</reference>
<dbReference type="Proteomes" id="UP000078200">
    <property type="component" value="Unassembled WGS sequence"/>
</dbReference>
<dbReference type="PROSITE" id="PS51455">
    <property type="entry name" value="PIPK"/>
    <property type="match status" value="1"/>
</dbReference>
<dbReference type="InterPro" id="IPR023610">
    <property type="entry name" value="PInositol-4/5-P-5/4-kinase"/>
</dbReference>
<dbReference type="GO" id="GO:0016309">
    <property type="term" value="F:1-phosphatidylinositol-5-phosphate 4-kinase activity"/>
    <property type="evidence" value="ECO:0007669"/>
    <property type="project" value="TreeGrafter"/>
</dbReference>
<name>A0A1A9UI99_GLOAU</name>
<sequence>MWPEDILVAVYIINLGPRTSIERGKTSIEIWWTYNTPPDSPRGAQYKEVVYEVDMYAIPSIEGEHRNARSTNCYLVDKLIMLHIVIAERREIYFIAIIDVLTQYGVKKQAAKAAKTVKYGSNVDGISTCDPEQYAKRFVEFMDKAME</sequence>
<keyword evidence="1" id="KW-0808">Transferase</keyword>
<dbReference type="Pfam" id="PF01504">
    <property type="entry name" value="PIP5K"/>
    <property type="match status" value="1"/>
</dbReference>
<dbReference type="GO" id="GO:0005524">
    <property type="term" value="F:ATP binding"/>
    <property type="evidence" value="ECO:0007669"/>
    <property type="project" value="UniProtKB-UniRule"/>
</dbReference>
<dbReference type="VEuPathDB" id="VectorBase:GAUT005777"/>
<dbReference type="STRING" id="7395.A0A1A9UI99"/>
<keyword evidence="1" id="KW-0067">ATP-binding</keyword>
<dbReference type="InterPro" id="IPR002498">
    <property type="entry name" value="PInositol-4-P-4/5-kinase_core"/>
</dbReference>
<protein>
    <recommendedName>
        <fullName evidence="2">PIPK domain-containing protein</fullName>
    </recommendedName>
</protein>
<evidence type="ECO:0000256" key="1">
    <source>
        <dbReference type="PROSITE-ProRule" id="PRU00781"/>
    </source>
</evidence>
<dbReference type="GO" id="GO:0046854">
    <property type="term" value="P:phosphatidylinositol phosphate biosynthetic process"/>
    <property type="evidence" value="ECO:0007669"/>
    <property type="project" value="TreeGrafter"/>
</dbReference>
<organism evidence="3 4">
    <name type="scientific">Glossina austeni</name>
    <name type="common">Savannah tsetse fly</name>
    <dbReference type="NCBI Taxonomy" id="7395"/>
    <lineage>
        <taxon>Eukaryota</taxon>
        <taxon>Metazoa</taxon>
        <taxon>Ecdysozoa</taxon>
        <taxon>Arthropoda</taxon>
        <taxon>Hexapoda</taxon>
        <taxon>Insecta</taxon>
        <taxon>Pterygota</taxon>
        <taxon>Neoptera</taxon>
        <taxon>Endopterygota</taxon>
        <taxon>Diptera</taxon>
        <taxon>Brachycera</taxon>
        <taxon>Muscomorpha</taxon>
        <taxon>Hippoboscoidea</taxon>
        <taxon>Glossinidae</taxon>
        <taxon>Glossina</taxon>
    </lineage>
</organism>
<proteinExistence type="predicted"/>
<accession>A0A1A9UI99</accession>
<dbReference type="EnsemblMetazoa" id="GAUT005777-RA">
    <property type="protein sequence ID" value="GAUT005777-PA"/>
    <property type="gene ID" value="GAUT005777"/>
</dbReference>
<feature type="domain" description="PIPK" evidence="2">
    <location>
        <begin position="1"/>
        <end position="146"/>
    </location>
</feature>